<dbReference type="Gene3D" id="3.30.1330.30">
    <property type="match status" value="1"/>
</dbReference>
<dbReference type="GO" id="GO:0001682">
    <property type="term" value="P:tRNA 5'-leader removal"/>
    <property type="evidence" value="ECO:0007669"/>
    <property type="project" value="UniProtKB-UniRule"/>
</dbReference>
<dbReference type="InterPro" id="IPR029064">
    <property type="entry name" value="Ribosomal_eL30-like_sf"/>
</dbReference>
<evidence type="ECO:0000256" key="4">
    <source>
        <dbReference type="ARBA" id="ARBA00022694"/>
    </source>
</evidence>
<feature type="domain" description="Ribosomal protein eL8/eL30/eS12/Gadd45" evidence="10">
    <location>
        <begin position="18"/>
        <end position="108"/>
    </location>
</feature>
<dbReference type="InterPro" id="IPR018492">
    <property type="entry name" value="Ribosomal_eL8/Nhp2"/>
</dbReference>
<comment type="caution">
    <text evidence="11">The sequence shown here is derived from an EMBL/GenBank/DDBJ whole genome shotgun (WGS) entry which is preliminary data.</text>
</comment>
<evidence type="ECO:0000256" key="1">
    <source>
        <dbReference type="ARBA" id="ARBA00004496"/>
    </source>
</evidence>
<dbReference type="GO" id="GO:0006412">
    <property type="term" value="P:translation"/>
    <property type="evidence" value="ECO:0007669"/>
    <property type="project" value="UniProtKB-UniRule"/>
</dbReference>
<evidence type="ECO:0000256" key="2">
    <source>
        <dbReference type="ARBA" id="ARBA00007337"/>
    </source>
</evidence>
<dbReference type="GO" id="GO:0019843">
    <property type="term" value="F:rRNA binding"/>
    <property type="evidence" value="ECO:0007669"/>
    <property type="project" value="UniProtKB-KW"/>
</dbReference>
<dbReference type="GO" id="GO:0003735">
    <property type="term" value="F:structural constituent of ribosome"/>
    <property type="evidence" value="ECO:0007669"/>
    <property type="project" value="InterPro"/>
</dbReference>
<dbReference type="InterPro" id="IPR004038">
    <property type="entry name" value="Ribosomal_eL8/eL30/eS12/Gad45"/>
</dbReference>
<evidence type="ECO:0000256" key="8">
    <source>
        <dbReference type="ARBA" id="ARBA00023274"/>
    </source>
</evidence>
<proteinExistence type="inferred from homology"/>
<accession>A0A7J3VS96</accession>
<evidence type="ECO:0000256" key="7">
    <source>
        <dbReference type="ARBA" id="ARBA00022980"/>
    </source>
</evidence>
<dbReference type="AlphaFoldDB" id="A0A7J3VS96"/>
<evidence type="ECO:0000256" key="9">
    <source>
        <dbReference type="HAMAP-Rule" id="MF_00326"/>
    </source>
</evidence>
<dbReference type="PRINTS" id="PR00881">
    <property type="entry name" value="L7ARS6FAMILY"/>
</dbReference>
<keyword evidence="5 9" id="KW-0699">rRNA-binding</keyword>
<organism evidence="11">
    <name type="scientific">Caldiarchaeum subterraneum</name>
    <dbReference type="NCBI Taxonomy" id="311458"/>
    <lineage>
        <taxon>Archaea</taxon>
        <taxon>Nitrososphaerota</taxon>
        <taxon>Candidatus Caldarchaeales</taxon>
        <taxon>Candidatus Caldarchaeaceae</taxon>
        <taxon>Candidatus Caldarchaeum</taxon>
    </lineage>
</organism>
<dbReference type="GO" id="GO:0004526">
    <property type="term" value="F:ribonuclease P activity"/>
    <property type="evidence" value="ECO:0007669"/>
    <property type="project" value="UniProtKB-UniRule"/>
</dbReference>
<dbReference type="PRINTS" id="PR00884">
    <property type="entry name" value="RIBOSOMALHS6"/>
</dbReference>
<dbReference type="FunFam" id="3.30.1330.30:FF:000020">
    <property type="entry name" value="50S ribosomal protein L7Ae"/>
    <property type="match status" value="1"/>
</dbReference>
<gene>
    <name evidence="9" type="primary">rpl7ae</name>
    <name evidence="11" type="ORF">ENM31_01245</name>
</gene>
<dbReference type="InterPro" id="IPR022481">
    <property type="entry name" value="Ribosomal_eL8_arc"/>
</dbReference>
<keyword evidence="4 9" id="KW-0819">tRNA processing</keyword>
<keyword evidence="3 9" id="KW-0963">Cytoplasm</keyword>
<comment type="function">
    <text evidence="9">Multifunctional RNA-binding protein that recognizes the K-turn motif in ribosomal RNA, the RNA component of RNase P, box H/ACA, box C/D and box C'/D' sRNAs.</text>
</comment>
<comment type="similarity">
    <text evidence="2 9">Belongs to the eukaryotic ribosomal protein eL8 family.</text>
</comment>
<name>A0A7J3VS96_CALS0</name>
<dbReference type="GO" id="GO:1990904">
    <property type="term" value="C:ribonucleoprotein complex"/>
    <property type="evidence" value="ECO:0007669"/>
    <property type="project" value="UniProtKB-KW"/>
</dbReference>
<dbReference type="GO" id="GO:0005737">
    <property type="term" value="C:cytoplasm"/>
    <property type="evidence" value="ECO:0007669"/>
    <property type="project" value="UniProtKB-SubCell"/>
</dbReference>
<comment type="subcellular location">
    <subcellularLocation>
        <location evidence="1 9">Cytoplasm</location>
    </subcellularLocation>
</comment>
<comment type="subunit">
    <text evidence="9">Part of the 50S ribosomal subunit. Probably part of the RNase P complex.</text>
</comment>
<evidence type="ECO:0000256" key="6">
    <source>
        <dbReference type="ARBA" id="ARBA00022884"/>
    </source>
</evidence>
<dbReference type="SUPFAM" id="SSF55315">
    <property type="entry name" value="L30e-like"/>
    <property type="match status" value="1"/>
</dbReference>
<dbReference type="GO" id="GO:0005840">
    <property type="term" value="C:ribosome"/>
    <property type="evidence" value="ECO:0007669"/>
    <property type="project" value="UniProtKB-KW"/>
</dbReference>
<evidence type="ECO:0000256" key="5">
    <source>
        <dbReference type="ARBA" id="ARBA00022730"/>
    </source>
</evidence>
<keyword evidence="7 9" id="KW-0689">Ribosomal protein</keyword>
<evidence type="ECO:0000313" key="11">
    <source>
        <dbReference type="EMBL" id="HHM43910.1"/>
    </source>
</evidence>
<sequence>MPNPYYQSFNPPQELVKATLEAVRLARTSGKIRKGVNEVIKSIERGQARFVVIATDVDPPEIVAFLPTLCEEKKISYTFVGSKAQLGEVAGLGVSASSVAITDPGEAKGYLDEIAKKVQELKSGKKGGS</sequence>
<reference evidence="11" key="1">
    <citation type="journal article" date="2020" name="mSystems">
        <title>Genome- and Community-Level Interaction Insights into Carbon Utilization and Element Cycling Functions of Hydrothermarchaeota in Hydrothermal Sediment.</title>
        <authorList>
            <person name="Zhou Z."/>
            <person name="Liu Y."/>
            <person name="Xu W."/>
            <person name="Pan J."/>
            <person name="Luo Z.H."/>
            <person name="Li M."/>
        </authorList>
    </citation>
    <scope>NUCLEOTIDE SEQUENCE [LARGE SCALE GENOMIC DNA]</scope>
    <source>
        <strain evidence="11">SpSt-1074</strain>
    </source>
</reference>
<protein>
    <recommendedName>
        <fullName evidence="9">Large ribosomal subunit protein eL8</fullName>
    </recommendedName>
</protein>
<dbReference type="Pfam" id="PF01248">
    <property type="entry name" value="Ribosomal_L7Ae"/>
    <property type="match status" value="1"/>
</dbReference>
<evidence type="ECO:0000259" key="10">
    <source>
        <dbReference type="Pfam" id="PF01248"/>
    </source>
</evidence>
<dbReference type="HAMAP" id="MF_00326">
    <property type="entry name" value="Ribosomal_eL8"/>
    <property type="match status" value="1"/>
</dbReference>
<dbReference type="NCBIfam" id="TIGR03677">
    <property type="entry name" value="eL8_ribo"/>
    <property type="match status" value="1"/>
</dbReference>
<dbReference type="EMBL" id="DRXH01000047">
    <property type="protein sequence ID" value="HHM43910.1"/>
    <property type="molecule type" value="Genomic_DNA"/>
</dbReference>
<dbReference type="PANTHER" id="PTHR11843">
    <property type="entry name" value="40S RIBOSOMAL PROTEIN S12"/>
    <property type="match status" value="1"/>
</dbReference>
<keyword evidence="8 9" id="KW-0687">Ribonucleoprotein</keyword>
<evidence type="ECO:0000256" key="3">
    <source>
        <dbReference type="ARBA" id="ARBA00022490"/>
    </source>
</evidence>
<keyword evidence="6 9" id="KW-0694">RNA-binding</keyword>